<evidence type="ECO:0000313" key="12">
    <source>
        <dbReference type="EMBL" id="KAL3234928.1"/>
    </source>
</evidence>
<feature type="signal peptide" evidence="10">
    <location>
        <begin position="1"/>
        <end position="16"/>
    </location>
</feature>
<organism evidence="12 13">
    <name type="scientific">Nakaseomyces bracarensis</name>
    <dbReference type="NCBI Taxonomy" id="273131"/>
    <lineage>
        <taxon>Eukaryota</taxon>
        <taxon>Fungi</taxon>
        <taxon>Dikarya</taxon>
        <taxon>Ascomycota</taxon>
        <taxon>Saccharomycotina</taxon>
        <taxon>Saccharomycetes</taxon>
        <taxon>Saccharomycetales</taxon>
        <taxon>Saccharomycetaceae</taxon>
        <taxon>Nakaseomyces</taxon>
    </lineage>
</organism>
<evidence type="ECO:0000256" key="5">
    <source>
        <dbReference type="ARBA" id="ARBA00022824"/>
    </source>
</evidence>
<evidence type="ECO:0000256" key="4">
    <source>
        <dbReference type="ARBA" id="ARBA00022734"/>
    </source>
</evidence>
<evidence type="ECO:0000256" key="2">
    <source>
        <dbReference type="ARBA" id="ARBA00009918"/>
    </source>
</evidence>
<feature type="compositionally biased region" description="Basic and acidic residues" evidence="9">
    <location>
        <begin position="497"/>
        <end position="521"/>
    </location>
</feature>
<evidence type="ECO:0000256" key="3">
    <source>
        <dbReference type="ARBA" id="ARBA00022729"/>
    </source>
</evidence>
<dbReference type="PROSITE" id="PS51914">
    <property type="entry name" value="MRH"/>
    <property type="match status" value="1"/>
</dbReference>
<keyword evidence="13" id="KW-1185">Reference proteome</keyword>
<feature type="compositionally biased region" description="Basic and acidic residues" evidence="9">
    <location>
        <begin position="794"/>
        <end position="809"/>
    </location>
</feature>
<evidence type="ECO:0000256" key="6">
    <source>
        <dbReference type="ARBA" id="ARBA00023157"/>
    </source>
</evidence>
<comment type="function">
    <text evidence="7">Lectin involved in the quality control of the secretory pathway. As a member of the endoplasmic reticulum-associated degradation lumenal (ERAD-L) surveillance system, targets misfolded endoplasmic reticulum lumenal glycoproteins for degradation.</text>
</comment>
<keyword evidence="8" id="KW-0175">Coiled coil</keyword>
<evidence type="ECO:0000256" key="7">
    <source>
        <dbReference type="RuleBase" id="RU369099"/>
    </source>
</evidence>
<name>A0ABR4P018_9SACH</name>
<dbReference type="InterPro" id="IPR045149">
    <property type="entry name" value="OS-9-like"/>
</dbReference>
<keyword evidence="6" id="KW-1015">Disulfide bond</keyword>
<feature type="region of interest" description="Disordered" evidence="9">
    <location>
        <begin position="379"/>
        <end position="402"/>
    </location>
</feature>
<accession>A0ABR4P018</accession>
<evidence type="ECO:0000256" key="1">
    <source>
        <dbReference type="ARBA" id="ARBA00004367"/>
    </source>
</evidence>
<dbReference type="InterPro" id="IPR041039">
    <property type="entry name" value="Yos9_DD"/>
</dbReference>
<dbReference type="PANTHER" id="PTHR15414">
    <property type="entry name" value="OS-9-RELATED"/>
    <property type="match status" value="1"/>
</dbReference>
<comment type="similarity">
    <text evidence="2 7">Belongs to the OS-9 family.</text>
</comment>
<feature type="region of interest" description="Disordered" evidence="9">
    <location>
        <begin position="550"/>
        <end position="712"/>
    </location>
</feature>
<protein>
    <recommendedName>
        <fullName evidence="7">Endoplasmic reticulum lectin</fullName>
    </recommendedName>
    <alternativeName>
        <fullName evidence="7">Protein OS-9</fullName>
    </alternativeName>
    <alternativeName>
        <fullName evidence="7">Protein OS-9 homolog</fullName>
    </alternativeName>
</protein>
<dbReference type="Pfam" id="PF07915">
    <property type="entry name" value="PRKCSH"/>
    <property type="match status" value="1"/>
</dbReference>
<dbReference type="Pfam" id="PF17880">
    <property type="entry name" value="Yos9_DD"/>
    <property type="match status" value="1"/>
</dbReference>
<keyword evidence="3 10" id="KW-0732">Signal</keyword>
<feature type="compositionally biased region" description="Basic and acidic residues" evidence="9">
    <location>
        <begin position="550"/>
        <end position="572"/>
    </location>
</feature>
<feature type="region of interest" description="Disordered" evidence="9">
    <location>
        <begin position="734"/>
        <end position="755"/>
    </location>
</feature>
<feature type="coiled-coil region" evidence="8">
    <location>
        <begin position="438"/>
        <end position="488"/>
    </location>
</feature>
<sequence>MVLPIFLLAVLPVVTSYLLPIEDPTTSDKFLVSYVNKSIWEHSVTKNKTALSNGDVIALGGDVQCYMPNVTKIHESQPQPLQDPEMQRRLGDTLEAGVKIIDKHLNDQCVLSQSGFWSYKYCGGNDFIQFNGLTQELSQSSLVYTLGRCASDQEDRELQLLFDDYGYYISEIIRGGDVCDVTGSGRLVEVQYVCGNSMTSASLQWTRETMTCQYEAQIIIPELCSLDLLSKGHDKKNALPIICHKNHESLESESIVEMVSLYDFNYIANQFYYLDPIEGAGLSKAMLMYTGNGTVDGLTSPLPSEKVYTMVSDVINRLIGLKLVNAPDGGELKLDATYTWSCDIIDMNGNYINSVKLTVDGSRMAHLLIDRSARFDEDGNFENYSNEKTRSSPNLSHTGEKDKLVPSENNVINLDDLSIENVEYLLNKVREAGRYPDILKNNKNLSDFENDIDDEENDIDDINSKEFLESHIQEAEGLMNDNQQLKTNDIQKPFIDDEHDLSFPRDNEHDSKPINGEKPHNNADNSPSGNEEHFKENKMEHEKFEALQDQIEKEHQKFSRKLSEELSNKQDILESITDEGDHVEDQNPNQEISDSNSLQEVKNLQNNEDAENSVDKDQIAKDREEKLHEEKERLERESQERELHDRLEREHLERERHERERHERLERERHELERQERERQERERQERERQERERQEQEHQERERRERERHERLERERLERELHERLERERLERERLEKERQEREHHERERHERLERERLEKERLEKERLEREILESKRIEIESTNLNENLQAAERSEHKNNENHLDDEL</sequence>
<evidence type="ECO:0000256" key="8">
    <source>
        <dbReference type="SAM" id="Coils"/>
    </source>
</evidence>
<keyword evidence="7" id="KW-0472">Membrane</keyword>
<feature type="compositionally biased region" description="Basic and acidic residues" evidence="9">
    <location>
        <begin position="613"/>
        <end position="712"/>
    </location>
</feature>
<dbReference type="Proteomes" id="UP001623330">
    <property type="component" value="Unassembled WGS sequence"/>
</dbReference>
<comment type="subcellular location">
    <subcellularLocation>
        <location evidence="1 7">Endoplasmic reticulum membrane</location>
        <topology evidence="1 7">Peripheral membrane protein</topology>
        <orientation evidence="1 7">Lumenal side</orientation>
    </subcellularLocation>
</comment>
<keyword evidence="4 7" id="KW-0430">Lectin</keyword>
<dbReference type="Gene3D" id="3.10.310.60">
    <property type="match status" value="1"/>
</dbReference>
<evidence type="ECO:0000256" key="9">
    <source>
        <dbReference type="SAM" id="MobiDB-lite"/>
    </source>
</evidence>
<feature type="region of interest" description="Disordered" evidence="9">
    <location>
        <begin position="782"/>
        <end position="809"/>
    </location>
</feature>
<gene>
    <name evidence="12" type="ORF">RNJ44_02716</name>
</gene>
<evidence type="ECO:0000259" key="11">
    <source>
        <dbReference type="PROSITE" id="PS51914"/>
    </source>
</evidence>
<feature type="domain" description="MRH" evidence="11">
    <location>
        <begin position="107"/>
        <end position="226"/>
    </location>
</feature>
<feature type="chain" id="PRO_5045557877" description="Endoplasmic reticulum lectin" evidence="10">
    <location>
        <begin position="17"/>
        <end position="809"/>
    </location>
</feature>
<feature type="compositionally biased region" description="Polar residues" evidence="9">
    <location>
        <begin position="586"/>
        <end position="607"/>
    </location>
</feature>
<dbReference type="PANTHER" id="PTHR15414:SF0">
    <property type="entry name" value="ENDOPLASMIC RETICULUM LECTIN 1"/>
    <property type="match status" value="1"/>
</dbReference>
<evidence type="ECO:0000313" key="13">
    <source>
        <dbReference type="Proteomes" id="UP001623330"/>
    </source>
</evidence>
<evidence type="ECO:0000256" key="10">
    <source>
        <dbReference type="SAM" id="SignalP"/>
    </source>
</evidence>
<dbReference type="EMBL" id="JBEVYD010000002">
    <property type="protein sequence ID" value="KAL3234928.1"/>
    <property type="molecule type" value="Genomic_DNA"/>
</dbReference>
<feature type="region of interest" description="Disordered" evidence="9">
    <location>
        <begin position="497"/>
        <end position="537"/>
    </location>
</feature>
<comment type="caution">
    <text evidence="12">The sequence shown here is derived from an EMBL/GenBank/DDBJ whole genome shotgun (WGS) entry which is preliminary data.</text>
</comment>
<dbReference type="InterPro" id="IPR009011">
    <property type="entry name" value="Man6P_isomerase_rcpt-bd_dom_sf"/>
</dbReference>
<reference evidence="12 13" key="1">
    <citation type="submission" date="2024-05" db="EMBL/GenBank/DDBJ databases">
        <title>Long read based assembly of the Candida bracarensis genome reveals expanded adhesin content.</title>
        <authorList>
            <person name="Marcet-Houben M."/>
            <person name="Ksiezopolska E."/>
            <person name="Gabaldon T."/>
        </authorList>
    </citation>
    <scope>NUCLEOTIDE SEQUENCE [LARGE SCALE GENOMIC DNA]</scope>
    <source>
        <strain evidence="12 13">CBM6</strain>
    </source>
</reference>
<dbReference type="InterPro" id="IPR012913">
    <property type="entry name" value="OS9-like_dom"/>
</dbReference>
<proteinExistence type="inferred from homology"/>
<keyword evidence="5 7" id="KW-0256">Endoplasmic reticulum</keyword>
<dbReference type="InterPro" id="IPR044865">
    <property type="entry name" value="MRH_dom"/>
</dbReference>
<dbReference type="Gene3D" id="2.70.130.10">
    <property type="entry name" value="Mannose-6-phosphate receptor binding domain"/>
    <property type="match status" value="1"/>
</dbReference>